<evidence type="ECO:0000313" key="3">
    <source>
        <dbReference type="Proteomes" id="UP000273044"/>
    </source>
</evidence>
<organism evidence="2 3">
    <name type="scientific">Arachnia propionica</name>
    <dbReference type="NCBI Taxonomy" id="1750"/>
    <lineage>
        <taxon>Bacteria</taxon>
        <taxon>Bacillati</taxon>
        <taxon>Actinomycetota</taxon>
        <taxon>Actinomycetes</taxon>
        <taxon>Propionibacteriales</taxon>
        <taxon>Propionibacteriaceae</taxon>
        <taxon>Arachnia</taxon>
    </lineage>
</organism>
<dbReference type="InterPro" id="IPR046165">
    <property type="entry name" value="DUF6167"/>
</dbReference>
<dbReference type="Pfam" id="PF19664">
    <property type="entry name" value="DUF6167"/>
    <property type="match status" value="1"/>
</dbReference>
<name>A0A3N4DIP2_9ACTN</name>
<sequence length="76" mass="8694">MRRLFWILVGAAVAVALVLRGRKWLYQLTPKGVAERVEASGQQAVNKFSEFRATFTAAMREKEAELREELDMPRKA</sequence>
<dbReference type="GeneID" id="64407061"/>
<reference evidence="2 3" key="1">
    <citation type="submission" date="2018-12" db="EMBL/GenBank/DDBJ databases">
        <authorList>
            <consortium name="Pathogen Informatics"/>
        </authorList>
    </citation>
    <scope>NUCLEOTIDE SEQUENCE [LARGE SCALE GENOMIC DNA]</scope>
    <source>
        <strain evidence="2 3">NCTC12967</strain>
    </source>
</reference>
<dbReference type="AlphaFoldDB" id="A0A3N4DIP2"/>
<evidence type="ECO:0000313" key="2">
    <source>
        <dbReference type="EMBL" id="VEH70299.1"/>
    </source>
</evidence>
<keyword evidence="3" id="KW-1185">Reference proteome</keyword>
<gene>
    <name evidence="1" type="ORF">J5A53_07670</name>
    <name evidence="2" type="ORF">NCTC12967_01594</name>
</gene>
<reference evidence="1" key="2">
    <citation type="submission" date="2021-03" db="EMBL/GenBank/DDBJ databases">
        <title>Human Oral Microbial Genomes.</title>
        <authorList>
            <person name="Johnston C.D."/>
            <person name="Chen T."/>
            <person name="Dewhirst F.E."/>
        </authorList>
    </citation>
    <scope>NUCLEOTIDE SEQUENCE</scope>
    <source>
        <strain evidence="1">F0714</strain>
    </source>
</reference>
<dbReference type="Proteomes" id="UP000273044">
    <property type="component" value="Chromosome"/>
</dbReference>
<dbReference type="Proteomes" id="UP000677180">
    <property type="component" value="Chromosome"/>
</dbReference>
<dbReference type="RefSeq" id="WP_051014985.1">
    <property type="nucleotide sequence ID" value="NZ_CAURRE010000010.1"/>
</dbReference>
<dbReference type="EMBL" id="CP072385">
    <property type="protein sequence ID" value="QUC12526.1"/>
    <property type="molecule type" value="Genomic_DNA"/>
</dbReference>
<dbReference type="OrthoDB" id="3733427at2"/>
<proteinExistence type="predicted"/>
<dbReference type="EMBL" id="LR134406">
    <property type="protein sequence ID" value="VEH70299.1"/>
    <property type="molecule type" value="Genomic_DNA"/>
</dbReference>
<evidence type="ECO:0000313" key="1">
    <source>
        <dbReference type="EMBL" id="QUC12526.1"/>
    </source>
</evidence>
<accession>A0A3N4DIP2</accession>
<protein>
    <submittedName>
        <fullName evidence="2">Uncharacterized protein</fullName>
    </submittedName>
</protein>